<accession>A0AAV4BPP1</accession>
<sequence length="83" mass="9250">MRMEKPFCFLISFNILTYFNSLILSPAPPPSAPHTDPNTIARLLFSSTRNSVAPYEKTIERFSSAQLPSEDLNFALIACIPTS</sequence>
<gene>
    <name evidence="2" type="ORF">PoB_004758000</name>
</gene>
<keyword evidence="1" id="KW-0732">Signal</keyword>
<reference evidence="2 3" key="1">
    <citation type="journal article" date="2021" name="Elife">
        <title>Chloroplast acquisition without the gene transfer in kleptoplastic sea slugs, Plakobranchus ocellatus.</title>
        <authorList>
            <person name="Maeda T."/>
            <person name="Takahashi S."/>
            <person name="Yoshida T."/>
            <person name="Shimamura S."/>
            <person name="Takaki Y."/>
            <person name="Nagai Y."/>
            <person name="Toyoda A."/>
            <person name="Suzuki Y."/>
            <person name="Arimoto A."/>
            <person name="Ishii H."/>
            <person name="Satoh N."/>
            <person name="Nishiyama T."/>
            <person name="Hasebe M."/>
            <person name="Maruyama T."/>
            <person name="Minagawa J."/>
            <person name="Obokata J."/>
            <person name="Shigenobu S."/>
        </authorList>
    </citation>
    <scope>NUCLEOTIDE SEQUENCE [LARGE SCALE GENOMIC DNA]</scope>
</reference>
<dbReference type="EMBL" id="BLXT01005251">
    <property type="protein sequence ID" value="GFO21075.1"/>
    <property type="molecule type" value="Genomic_DNA"/>
</dbReference>
<evidence type="ECO:0000313" key="2">
    <source>
        <dbReference type="EMBL" id="GFO21075.1"/>
    </source>
</evidence>
<proteinExistence type="predicted"/>
<keyword evidence="3" id="KW-1185">Reference proteome</keyword>
<feature type="signal peptide" evidence="1">
    <location>
        <begin position="1"/>
        <end position="21"/>
    </location>
</feature>
<evidence type="ECO:0000313" key="3">
    <source>
        <dbReference type="Proteomes" id="UP000735302"/>
    </source>
</evidence>
<organism evidence="2 3">
    <name type="scientific">Plakobranchus ocellatus</name>
    <dbReference type="NCBI Taxonomy" id="259542"/>
    <lineage>
        <taxon>Eukaryota</taxon>
        <taxon>Metazoa</taxon>
        <taxon>Spiralia</taxon>
        <taxon>Lophotrochozoa</taxon>
        <taxon>Mollusca</taxon>
        <taxon>Gastropoda</taxon>
        <taxon>Heterobranchia</taxon>
        <taxon>Euthyneura</taxon>
        <taxon>Panpulmonata</taxon>
        <taxon>Sacoglossa</taxon>
        <taxon>Placobranchoidea</taxon>
        <taxon>Plakobranchidae</taxon>
        <taxon>Plakobranchus</taxon>
    </lineage>
</organism>
<dbReference type="Proteomes" id="UP000735302">
    <property type="component" value="Unassembled WGS sequence"/>
</dbReference>
<protein>
    <submittedName>
        <fullName evidence="2">Uncharacterized protein</fullName>
    </submittedName>
</protein>
<evidence type="ECO:0000256" key="1">
    <source>
        <dbReference type="SAM" id="SignalP"/>
    </source>
</evidence>
<name>A0AAV4BPP1_9GAST</name>
<comment type="caution">
    <text evidence="2">The sequence shown here is derived from an EMBL/GenBank/DDBJ whole genome shotgun (WGS) entry which is preliminary data.</text>
</comment>
<feature type="chain" id="PRO_5043640848" evidence="1">
    <location>
        <begin position="22"/>
        <end position="83"/>
    </location>
</feature>
<dbReference type="AlphaFoldDB" id="A0AAV4BPP1"/>